<dbReference type="EMBL" id="APRW01000009">
    <property type="protein sequence ID" value="ENX22684.1"/>
    <property type="molecule type" value="Genomic_DNA"/>
</dbReference>
<dbReference type="Proteomes" id="UP001199528">
    <property type="component" value="Chromosome"/>
</dbReference>
<proteinExistence type="predicted"/>
<organism evidence="2 4">
    <name type="scientific">Acinetobacter vivianii</name>
    <dbReference type="NCBI Taxonomy" id="1776742"/>
    <lineage>
        <taxon>Bacteria</taxon>
        <taxon>Pseudomonadati</taxon>
        <taxon>Pseudomonadota</taxon>
        <taxon>Gammaproteobacteria</taxon>
        <taxon>Moraxellales</taxon>
        <taxon>Moraxellaceae</taxon>
        <taxon>Acinetobacter</taxon>
    </lineage>
</organism>
<evidence type="ECO:0000256" key="1">
    <source>
        <dbReference type="SAM" id="Phobius"/>
    </source>
</evidence>
<feature type="transmembrane region" description="Helical" evidence="1">
    <location>
        <begin position="36"/>
        <end position="55"/>
    </location>
</feature>
<reference evidence="3" key="3">
    <citation type="submission" date="2023-02" db="EMBL/GenBank/DDBJ databases">
        <authorList>
            <person name="Huang Y."/>
            <person name="Zhang Y."/>
            <person name="Zhang T."/>
            <person name="Wang J."/>
        </authorList>
    </citation>
    <scope>NUCLEOTIDE SEQUENCE</scope>
    <source>
        <strain evidence="3">KJ-1</strain>
    </source>
</reference>
<dbReference type="RefSeq" id="WP_005257827.1">
    <property type="nucleotide sequence ID" value="NZ_BMDR01000001.1"/>
</dbReference>
<dbReference type="Proteomes" id="UP000013173">
    <property type="component" value="Unassembled WGS sequence"/>
</dbReference>
<dbReference type="HOGENOM" id="CLU_2191281_0_0_6"/>
<dbReference type="AlphaFoldDB" id="N9NNL3"/>
<evidence type="ECO:0000313" key="2">
    <source>
        <dbReference type="EMBL" id="ENX22684.1"/>
    </source>
</evidence>
<protein>
    <submittedName>
        <fullName evidence="2">Uncharacterized protein</fullName>
    </submittedName>
</protein>
<dbReference type="GeneID" id="303682337"/>
<keyword evidence="1" id="KW-0812">Transmembrane</keyword>
<keyword evidence="1" id="KW-0472">Membrane</keyword>
<keyword evidence="1" id="KW-1133">Transmembrane helix</keyword>
<accession>N9NNL3</accession>
<sequence length="108" mass="12478">MLKWLIFLIVPLIGPGFLYGLLLELSKIFNEKDQRVVALIVMYVGVAFIIATVTYENNPNKNKLRPVIIMLSLGALLFLFVFKTIFAFIYLIASISIALWWHKKFKDK</sequence>
<gene>
    <name evidence="2" type="ORF">F892_01926</name>
    <name evidence="3" type="ORF">LF296_09435</name>
</gene>
<feature type="transmembrane region" description="Helical" evidence="1">
    <location>
        <begin position="67"/>
        <end position="100"/>
    </location>
</feature>
<evidence type="ECO:0000313" key="3">
    <source>
        <dbReference type="EMBL" id="WDZ49566.1"/>
    </source>
</evidence>
<reference evidence="3" key="2">
    <citation type="journal article" date="2022" name="Front Environ Sci">
        <title>Complete genome sequence analysis of a novel alkane-degrading bacterial strain, Acinetobacter vivianii KJ-1, and its diesel degradation ability.</title>
        <authorList>
            <person name="Zhang Y."/>
            <person name="Song F."/>
            <person name="Wang J."/>
            <person name="Zhao Q."/>
            <person name="Zheng L."/>
            <person name="Wang Z."/>
            <person name="Zhang X."/>
            <person name="Gao Y."/>
            <person name="Chen G."/>
            <person name="Huang Y."/>
        </authorList>
    </citation>
    <scope>NUCLEOTIDE SEQUENCE</scope>
    <source>
        <strain evidence="3">KJ-1</strain>
    </source>
</reference>
<dbReference type="KEGG" id="aviv:LF296_09435"/>
<reference evidence="2 4" key="1">
    <citation type="submission" date="2013-02" db="EMBL/GenBank/DDBJ databases">
        <title>The Genome Sequence of Acinetobacter sp. NIPH 2168.</title>
        <authorList>
            <consortium name="The Broad Institute Genome Sequencing Platform"/>
            <consortium name="The Broad Institute Genome Sequencing Center for Infectious Disease"/>
            <person name="Cerqueira G."/>
            <person name="Feldgarden M."/>
            <person name="Courvalin P."/>
            <person name="Perichon B."/>
            <person name="Grillot-Courvalin C."/>
            <person name="Clermont D."/>
            <person name="Rocha E."/>
            <person name="Yoon E.-J."/>
            <person name="Nemec A."/>
            <person name="Walker B."/>
            <person name="Young S.K."/>
            <person name="Zeng Q."/>
            <person name="Gargeya S."/>
            <person name="Fitzgerald M."/>
            <person name="Haas B."/>
            <person name="Abouelleil A."/>
            <person name="Alvarado L."/>
            <person name="Arachchi H.M."/>
            <person name="Berlin A.M."/>
            <person name="Chapman S.B."/>
            <person name="Dewar J."/>
            <person name="Goldberg J."/>
            <person name="Griggs A."/>
            <person name="Gujja S."/>
            <person name="Hansen M."/>
            <person name="Howarth C."/>
            <person name="Imamovic A."/>
            <person name="Larimer J."/>
            <person name="McCowan C."/>
            <person name="Murphy C."/>
            <person name="Neiman D."/>
            <person name="Pearson M."/>
            <person name="Priest M."/>
            <person name="Roberts A."/>
            <person name="Saif S."/>
            <person name="Shea T."/>
            <person name="Sisk P."/>
            <person name="Sykes S."/>
            <person name="Wortman J."/>
            <person name="Nusbaum C."/>
            <person name="Birren B."/>
        </authorList>
    </citation>
    <scope>NUCLEOTIDE SEQUENCE [LARGE SCALE GENOMIC DNA]</scope>
    <source>
        <strain evidence="2 4">NIPH 2168</strain>
    </source>
</reference>
<name>N9NNL3_9GAMM</name>
<keyword evidence="4" id="KW-1185">Reference proteome</keyword>
<feature type="transmembrane region" description="Helical" evidence="1">
    <location>
        <begin position="6"/>
        <end position="24"/>
    </location>
</feature>
<evidence type="ECO:0000313" key="4">
    <source>
        <dbReference type="Proteomes" id="UP000013173"/>
    </source>
</evidence>
<dbReference type="OrthoDB" id="9900354at2"/>
<dbReference type="EMBL" id="CP085083">
    <property type="protein sequence ID" value="WDZ49566.1"/>
    <property type="molecule type" value="Genomic_DNA"/>
</dbReference>